<dbReference type="EMBL" id="LCYG01000023">
    <property type="protein sequence ID" value="KLK93093.1"/>
    <property type="molecule type" value="Genomic_DNA"/>
</dbReference>
<evidence type="ECO:0000313" key="3">
    <source>
        <dbReference type="Proteomes" id="UP000035489"/>
    </source>
</evidence>
<feature type="region of interest" description="Disordered" evidence="1">
    <location>
        <begin position="85"/>
        <end position="105"/>
    </location>
</feature>
<reference evidence="2 3" key="1">
    <citation type="submission" date="2015-05" db="EMBL/GenBank/DDBJ databases">
        <title>Draft genome sequence of Microvirga vignae strain BR3299, a novel nitrogen fixing bacteria isolated from Brazil semi-aired region.</title>
        <authorList>
            <person name="Zilli J.E."/>
            <person name="Passos S.R."/>
            <person name="Leite J."/>
            <person name="Baldani J.I."/>
            <person name="Xavier G.R."/>
            <person name="Rumjaneck N.G."/>
            <person name="Simoes-Araujo J.L."/>
        </authorList>
    </citation>
    <scope>NUCLEOTIDE SEQUENCE [LARGE SCALE GENOMIC DNA]</scope>
    <source>
        <strain evidence="2 3">BR3299</strain>
    </source>
</reference>
<protein>
    <submittedName>
        <fullName evidence="2">Uncharacterized protein</fullName>
    </submittedName>
</protein>
<comment type="caution">
    <text evidence="2">The sequence shown here is derived from an EMBL/GenBank/DDBJ whole genome shotgun (WGS) entry which is preliminary data.</text>
</comment>
<sequence>MSRRSGFGATSFSSLTEAILSPDWISALANLMTGLAAVVAGWAGVRGLNAWRTEMVGRRKTELAEEVLAGFYRARDILTWARFPASDDNDGGEDDRPGAGPDEELELGEIFTPVDRLTKESQVFSELQASRYRFMAYFGEEAARPFEEIRAIHSEVIDSAHNLIRTYGQEPTGSEKARRNQWEAAIGWGEGDGDTLRRRLDLAVKAIEQTCRPLIEERHKTRRNGLV</sequence>
<evidence type="ECO:0000256" key="1">
    <source>
        <dbReference type="SAM" id="MobiDB-lite"/>
    </source>
</evidence>
<gene>
    <name evidence="2" type="ORF">AA309_11040</name>
</gene>
<evidence type="ECO:0000313" key="2">
    <source>
        <dbReference type="EMBL" id="KLK93093.1"/>
    </source>
</evidence>
<dbReference type="PATRIC" id="fig|1225564.3.peg.2879"/>
<name>A0A0H1RD15_9HYPH</name>
<dbReference type="AlphaFoldDB" id="A0A0H1RD15"/>
<keyword evidence="3" id="KW-1185">Reference proteome</keyword>
<organism evidence="2 3">
    <name type="scientific">Microvirga vignae</name>
    <dbReference type="NCBI Taxonomy" id="1225564"/>
    <lineage>
        <taxon>Bacteria</taxon>
        <taxon>Pseudomonadati</taxon>
        <taxon>Pseudomonadota</taxon>
        <taxon>Alphaproteobacteria</taxon>
        <taxon>Hyphomicrobiales</taxon>
        <taxon>Methylobacteriaceae</taxon>
        <taxon>Microvirga</taxon>
    </lineage>
</organism>
<accession>A0A0H1RD15</accession>
<dbReference type="Proteomes" id="UP000035489">
    <property type="component" value="Unassembled WGS sequence"/>
</dbReference>
<proteinExistence type="predicted"/>